<evidence type="ECO:0000313" key="4">
    <source>
        <dbReference type="EMBL" id="SDI61466.1"/>
    </source>
</evidence>
<reference evidence="4 5" key="1">
    <citation type="submission" date="2016-10" db="EMBL/GenBank/DDBJ databases">
        <authorList>
            <person name="Varghese N."/>
            <person name="Submissions S."/>
        </authorList>
    </citation>
    <scope>NUCLEOTIDE SEQUENCE [LARGE SCALE GENOMIC DNA]</scope>
    <source>
        <strain evidence="4 5">Gm-149</strain>
    </source>
</reference>
<evidence type="ECO:0000256" key="1">
    <source>
        <dbReference type="SAM" id="MobiDB-lite"/>
    </source>
</evidence>
<dbReference type="Pfam" id="PF19081">
    <property type="entry name" value="Ig_7"/>
    <property type="match status" value="3"/>
</dbReference>
<feature type="domain" description="Ig-like" evidence="2">
    <location>
        <begin position="245"/>
        <end position="318"/>
    </location>
</feature>
<evidence type="ECO:0000259" key="3">
    <source>
        <dbReference type="Pfam" id="PF19408"/>
    </source>
</evidence>
<evidence type="ECO:0008006" key="6">
    <source>
        <dbReference type="Google" id="ProtNLM"/>
    </source>
</evidence>
<dbReference type="InterPro" id="IPR044023">
    <property type="entry name" value="Ig_7"/>
</dbReference>
<accession>A0A1G8M0J9</accession>
<keyword evidence="5" id="KW-1185">Reference proteome</keyword>
<feature type="domain" description="Ig-like" evidence="2">
    <location>
        <begin position="324"/>
        <end position="404"/>
    </location>
</feature>
<evidence type="ECO:0000313" key="5">
    <source>
        <dbReference type="Proteomes" id="UP000182367"/>
    </source>
</evidence>
<name>A0A1G8M0J9_9FLAO</name>
<feature type="compositionally biased region" description="Low complexity" evidence="1">
    <location>
        <begin position="1044"/>
        <end position="1060"/>
    </location>
</feature>
<evidence type="ECO:0000259" key="2">
    <source>
        <dbReference type="Pfam" id="PF19081"/>
    </source>
</evidence>
<dbReference type="Pfam" id="PF19408">
    <property type="entry name" value="PKD_6"/>
    <property type="match status" value="1"/>
</dbReference>
<feature type="domain" description="Ig-like" evidence="2">
    <location>
        <begin position="166"/>
        <end position="242"/>
    </location>
</feature>
<dbReference type="InterPro" id="IPR045829">
    <property type="entry name" value="PKD_6"/>
</dbReference>
<dbReference type="Proteomes" id="UP000182367">
    <property type="component" value="Unassembled WGS sequence"/>
</dbReference>
<feature type="region of interest" description="Disordered" evidence="1">
    <location>
        <begin position="1044"/>
        <end position="1070"/>
    </location>
</feature>
<dbReference type="EMBL" id="FNEO01000001">
    <property type="protein sequence ID" value="SDI61466.1"/>
    <property type="molecule type" value="Genomic_DNA"/>
</dbReference>
<protein>
    <recommendedName>
        <fullName evidence="6">Ig-like domain-containing protein</fullName>
    </recommendedName>
</protein>
<proteinExistence type="predicted"/>
<dbReference type="NCBIfam" id="NF033708">
    <property type="entry name" value="T9SS_Cterm_ChiA"/>
    <property type="match status" value="1"/>
</dbReference>
<comment type="caution">
    <text evidence="4">The sequence shown here is derived from an EMBL/GenBank/DDBJ whole genome shotgun (WGS) entry which is preliminary data.</text>
</comment>
<sequence>MPAPNQKNMRPIFTYKNFLILIVVLFFSIKGFSQCSITTSRTTTGLTCGTSPLNSCGGVLNIGDGTNAMTLTMTSNLDLSCLGPIRFIVRNGASIDFSTGNYDLQLANGSSIEVESGGQIGAGSNCSASDLIKIGSVKVASCTGNSALTNFEDLVNNGGYSSVSVSASPASICNSGSSTLTATASPSNDATIKWYDSQTGGNLLYTGSTYNTGTINSTKTYYVEAVYSGYTTVRKAVTVTVTNTAAPTGTASQSFCSGNPKVSDLTATGTGINWYSVSTGGSALASTTVLTNGTHYYASQTVSGCESSSRLDVTAIVNSSSVAPTGITGTTTICNGNSTTLTLSGGTAGTGAVATWYLGSCGGTLVGTGTSITVSPASTTTYYVRYEGTCNTTSCASTTVVVNPLPIAAGTISGAATVCKGTLSVSYSISTITNATSYVWSYSGTGAVISGTTNNVTISFASGATSGNLTVYGVNACGNGTVSNALSIAVNNVPATPSAGTPTNPTCKVPTGSVPLNGLPTSGTIVQTGTHNDTYAITAGGTQTISSLLPGTYYFSVSNGSCTSNTVTVTIVAPETNTWSTGSWSNGTPTINQRLVFASDYTNANDVDIVGCSCQITGSTAVTIKSGRTLKIENGIDVATTASLTFENNASLVQINDDAVNTGNINYKRYTAAVKRYDFTYWSSPVTPQTLKNLSPNTLYDKYYSYNNGWQIIYNGAATMTAGRGYLVRAPQTFSITVAAVDTNPTFIGTPNNGVVSFIVAGNQVHLLGNPYPSAIDADVFLNTNAAVLEGTLYFWTHNSAPSSAVAGDATYNYTTSDYAIYNRTGGVVTNSSANNFDGKIAAGQGFFAPSSTSGGTLTFNNSMRVEGGTSGVNNSQFFKLNSSAKTSTVAIQKSRIWLNLSNKEGAFKQTLVGYITGATNEYDGGFDGLTYDGNQFVDFYSVNQTKKYTIQGRALPFVKQDSVVLGYKSTIVGEFQISIDRTDGVLATQNVFLEDKDLKVLHDLKKGPYTFTTEKGAFNNRFVLRYTDKNAVEEVVVSTTPSTTTTTTTTEVVNNGTSNSGTTSAGDSVKEGVSSNEVLVSVQDGVITVKSSVISLQTVVVYDTAGRTLYRKEDINASVFAIQQLLATHQVLLVDILMADGTKVSSKIIY</sequence>
<gene>
    <name evidence="4" type="ORF">SAMN05192550_0353</name>
</gene>
<feature type="domain" description="PKD-like" evidence="3">
    <location>
        <begin position="406"/>
        <end position="485"/>
    </location>
</feature>
<organism evidence="4 5">
    <name type="scientific">Flavobacterium glycines</name>
    <dbReference type="NCBI Taxonomy" id="551990"/>
    <lineage>
        <taxon>Bacteria</taxon>
        <taxon>Pseudomonadati</taxon>
        <taxon>Bacteroidota</taxon>
        <taxon>Flavobacteriia</taxon>
        <taxon>Flavobacteriales</taxon>
        <taxon>Flavobacteriaceae</taxon>
        <taxon>Flavobacterium</taxon>
    </lineage>
</organism>